<feature type="transmembrane region" description="Helical" evidence="1">
    <location>
        <begin position="79"/>
        <end position="97"/>
    </location>
</feature>
<keyword evidence="1" id="KW-0812">Transmembrane</keyword>
<feature type="transmembrane region" description="Helical" evidence="1">
    <location>
        <begin position="117"/>
        <end position="141"/>
    </location>
</feature>
<evidence type="ECO:0000313" key="2">
    <source>
        <dbReference type="EMBL" id="OZY60351.1"/>
    </source>
</evidence>
<feature type="transmembrane region" description="Helical" evidence="1">
    <location>
        <begin position="49"/>
        <end position="67"/>
    </location>
</feature>
<reference evidence="2 3" key="1">
    <citation type="submission" date="2017-08" db="EMBL/GenBank/DDBJ databases">
        <title>Genomic and metabolic characterisation of spoilage-associated Pseudomonas species.</title>
        <authorList>
            <person name="Stanborough T."/>
            <person name="Fegan N."/>
            <person name="Powell S.M."/>
            <person name="Singh T."/>
            <person name="Tamplin M.L."/>
            <person name="Chandry P.S."/>
        </authorList>
    </citation>
    <scope>NUCLEOTIDE SEQUENCE [LARGE SCALE GENOMIC DNA]</scope>
    <source>
        <strain evidence="2 3">L1802</strain>
    </source>
</reference>
<feature type="transmembrane region" description="Helical" evidence="1">
    <location>
        <begin position="184"/>
        <end position="206"/>
    </location>
</feature>
<sequence>MSIFLFVPVFTKAINNFSYNFLLWPTLFVALIFTTSLLAVAPLASMVRAAANLIGYMLFLGLVAASIRRKIPAVLIARTLLSAGAVLAIYFIINFVYKSYLFGFQSVILERYVGGAMSLPWGASNTVAQVLLLSVGAYLVIEKKNKRDILFLFLICAAILLTFSRSVSFLLICMLYIIVGFRYFLSLSIVAAVIFLSHSMVTSSGIEGYDTFLSSRLSVENMQSGNGRLDSALEKLNYFIDHPFEPIGYYSSIYKFALSAHNYWVTTLVEQSILGVLISVFLFCAVGRMAYLSSRKVFYGYLIVMMGLMVEDPNFVQPYIISFWVYLAMLVSRGLEQKALRVK</sequence>
<feature type="transmembrane region" description="Helical" evidence="1">
    <location>
        <begin position="273"/>
        <end position="291"/>
    </location>
</feature>
<keyword evidence="1" id="KW-0472">Membrane</keyword>
<evidence type="ECO:0000256" key="1">
    <source>
        <dbReference type="SAM" id="Phobius"/>
    </source>
</evidence>
<proteinExistence type="predicted"/>
<dbReference type="EMBL" id="NQKI01000006">
    <property type="protein sequence ID" value="OZY60351.1"/>
    <property type="molecule type" value="Genomic_DNA"/>
</dbReference>
<dbReference type="InterPro" id="IPR051533">
    <property type="entry name" value="WaaL-like"/>
</dbReference>
<feature type="transmembrane region" description="Helical" evidence="1">
    <location>
        <begin position="315"/>
        <end position="335"/>
    </location>
</feature>
<dbReference type="PANTHER" id="PTHR37422">
    <property type="entry name" value="TEICHURONIC ACID BIOSYNTHESIS PROTEIN TUAE"/>
    <property type="match status" value="1"/>
</dbReference>
<keyword evidence="1" id="KW-1133">Transmembrane helix</keyword>
<protein>
    <submittedName>
        <fullName evidence="2">Uncharacterized protein</fullName>
    </submittedName>
</protein>
<comment type="caution">
    <text evidence="2">The sequence shown here is derived from an EMBL/GenBank/DDBJ whole genome shotgun (WGS) entry which is preliminary data.</text>
</comment>
<feature type="transmembrane region" description="Helical" evidence="1">
    <location>
        <begin position="150"/>
        <end position="178"/>
    </location>
</feature>
<dbReference type="AlphaFoldDB" id="A0A266NCW9"/>
<dbReference type="Proteomes" id="UP000215788">
    <property type="component" value="Unassembled WGS sequence"/>
</dbReference>
<feature type="transmembrane region" description="Helical" evidence="1">
    <location>
        <begin position="21"/>
        <end position="43"/>
    </location>
</feature>
<accession>A0A266NCW9</accession>
<dbReference type="PANTHER" id="PTHR37422:SF13">
    <property type="entry name" value="LIPOPOLYSACCHARIDE BIOSYNTHESIS PROTEIN PA4999-RELATED"/>
    <property type="match status" value="1"/>
</dbReference>
<name>A0A266NCW9_9PSED</name>
<evidence type="ECO:0000313" key="3">
    <source>
        <dbReference type="Proteomes" id="UP000215788"/>
    </source>
</evidence>
<gene>
    <name evidence="2" type="ORF">CJF39_05550</name>
</gene>
<organism evidence="2 3">
    <name type="scientific">Pseudomonas lundensis</name>
    <dbReference type="NCBI Taxonomy" id="86185"/>
    <lineage>
        <taxon>Bacteria</taxon>
        <taxon>Pseudomonadati</taxon>
        <taxon>Pseudomonadota</taxon>
        <taxon>Gammaproteobacteria</taxon>
        <taxon>Pseudomonadales</taxon>
        <taxon>Pseudomonadaceae</taxon>
        <taxon>Pseudomonas</taxon>
    </lineage>
</organism>